<dbReference type="Proteomes" id="UP000029389">
    <property type="component" value="Unassembled WGS sequence"/>
</dbReference>
<dbReference type="PANTHER" id="PTHR43591">
    <property type="entry name" value="METHYLTRANSFERASE"/>
    <property type="match status" value="1"/>
</dbReference>
<dbReference type="PATRIC" id="fig|1405.8.peg.4996"/>
<dbReference type="Proteomes" id="UP000264294">
    <property type="component" value="Unassembled WGS sequence"/>
</dbReference>
<dbReference type="CDD" id="cd02440">
    <property type="entry name" value="AdoMet_MTases"/>
    <property type="match status" value="1"/>
</dbReference>
<dbReference type="EMBL" id="QVOD01000006">
    <property type="protein sequence ID" value="RFT67620.1"/>
    <property type="molecule type" value="Genomic_DNA"/>
</dbReference>
<organism evidence="2 4">
    <name type="scientific">Bacillus clarus</name>
    <dbReference type="NCBI Taxonomy" id="2338372"/>
    <lineage>
        <taxon>Bacteria</taxon>
        <taxon>Bacillati</taxon>
        <taxon>Bacillota</taxon>
        <taxon>Bacilli</taxon>
        <taxon>Bacillales</taxon>
        <taxon>Bacillaceae</taxon>
        <taxon>Bacillus</taxon>
        <taxon>Bacillus cereus group</taxon>
    </lineage>
</organism>
<proteinExistence type="predicted"/>
<gene>
    <name evidence="3" type="ORF">D0U04_07575</name>
    <name evidence="2" type="ORF">DJ93_4853</name>
</gene>
<dbReference type="GO" id="GO:0032259">
    <property type="term" value="P:methylation"/>
    <property type="evidence" value="ECO:0007669"/>
    <property type="project" value="UniProtKB-KW"/>
</dbReference>
<feature type="domain" description="Methyltransferase" evidence="1">
    <location>
        <begin position="41"/>
        <end position="136"/>
    </location>
</feature>
<evidence type="ECO:0000313" key="5">
    <source>
        <dbReference type="Proteomes" id="UP000264294"/>
    </source>
</evidence>
<dbReference type="GO" id="GO:0008168">
    <property type="term" value="F:methyltransferase activity"/>
    <property type="evidence" value="ECO:0007669"/>
    <property type="project" value="UniProtKB-KW"/>
</dbReference>
<accession>A0A090ZGH7</accession>
<name>A0A090ZGH7_9BACI</name>
<dbReference type="Pfam" id="PF13649">
    <property type="entry name" value="Methyltransf_25"/>
    <property type="match status" value="1"/>
</dbReference>
<dbReference type="STRING" id="1405.B7492_15215"/>
<dbReference type="RefSeq" id="WP_042983676.1">
    <property type="nucleotide sequence ID" value="NZ_JMQC01000008.1"/>
</dbReference>
<keyword evidence="2" id="KW-0808">Transferase</keyword>
<protein>
    <submittedName>
        <fullName evidence="3">Class I SAM-dependent methyltransferase</fullName>
    </submittedName>
    <submittedName>
        <fullName evidence="2">UbiE/COQ5 methyltransferase family protein</fullName>
    </submittedName>
</protein>
<reference evidence="2 4" key="1">
    <citation type="submission" date="2014-04" db="EMBL/GenBank/DDBJ databases">
        <authorList>
            <person name="Bishop-Lilly K.A."/>
            <person name="Broomall S.M."/>
            <person name="Chain P.S."/>
            <person name="Chertkov O."/>
            <person name="Coyne S.R."/>
            <person name="Daligault H.E."/>
            <person name="Davenport K.W."/>
            <person name="Erkkila T."/>
            <person name="Frey K.G."/>
            <person name="Gibbons H.S."/>
            <person name="Gu W."/>
            <person name="Jaissle J."/>
            <person name="Johnson S.L."/>
            <person name="Koroleva G.I."/>
            <person name="Ladner J.T."/>
            <person name="Lo C.-C."/>
            <person name="Minogue T.D."/>
            <person name="Munk C."/>
            <person name="Palacios G.F."/>
            <person name="Redden C.L."/>
            <person name="Rosenzweig C.N."/>
            <person name="Scholz M.B."/>
            <person name="Teshima H."/>
            <person name="Xu Y."/>
        </authorList>
    </citation>
    <scope>NUCLEOTIDE SEQUENCE [LARGE SCALE GENOMIC DNA]</scope>
    <source>
        <strain evidence="2 4">BHP</strain>
    </source>
</reference>
<dbReference type="Gene3D" id="3.40.50.150">
    <property type="entry name" value="Vaccinia Virus protein VP39"/>
    <property type="match status" value="1"/>
</dbReference>
<sequence length="253" mass="29169">MFSYYGKLSTELYNITKPVGYSLNGDIEYYQERLKTCQGRILEAGVGSGRVIIPLLKAGHIIDGIDYSPEMLDSCRKRCEDRGLNPNLYQGKLQKFSLQFHYEAIIIPTGSFCLIENRDDSLNALKCFYRHLIPGGRLIVDLSLPHDWQEGEITTASFPLPNGDGIMLESKSIEIDWINQFTVSHLKYEKWRQGELMQTELQRFAMRWYGIEEFKLILENIGFTDITCSADYVYKNPPSNARQIVTFEAIRKQ</sequence>
<comment type="caution">
    <text evidence="2">The sequence shown here is derived from an EMBL/GenBank/DDBJ whole genome shotgun (WGS) entry which is preliminary data.</text>
</comment>
<evidence type="ECO:0000313" key="3">
    <source>
        <dbReference type="EMBL" id="RFT67620.1"/>
    </source>
</evidence>
<keyword evidence="2" id="KW-0489">Methyltransferase</keyword>
<dbReference type="Gene3D" id="2.20.25.110">
    <property type="entry name" value="S-adenosyl-L-methionine-dependent methyltransferases"/>
    <property type="match status" value="1"/>
</dbReference>
<dbReference type="AlphaFoldDB" id="A0A090ZGH7"/>
<reference evidence="3 5" key="2">
    <citation type="submission" date="2018-08" db="EMBL/GenBank/DDBJ databases">
        <title>Bacillus clarus sp. nov. strain PS00077A.</title>
        <authorList>
            <person name="Mendez Acevedo M."/>
            <person name="Carroll L."/>
            <person name="Mukherjee M."/>
            <person name="Wiedmann M."/>
            <person name="Kovac J."/>
        </authorList>
    </citation>
    <scope>NUCLEOTIDE SEQUENCE [LARGE SCALE GENOMIC DNA]</scope>
    <source>
        <strain evidence="3 5">PS00077A</strain>
    </source>
</reference>
<dbReference type="InterPro" id="IPR029063">
    <property type="entry name" value="SAM-dependent_MTases_sf"/>
</dbReference>
<evidence type="ECO:0000259" key="1">
    <source>
        <dbReference type="Pfam" id="PF13649"/>
    </source>
</evidence>
<dbReference type="InterPro" id="IPR041698">
    <property type="entry name" value="Methyltransf_25"/>
</dbReference>
<dbReference type="EMBL" id="JMQC01000008">
    <property type="protein sequence ID" value="KFN03346.1"/>
    <property type="molecule type" value="Genomic_DNA"/>
</dbReference>
<dbReference type="SUPFAM" id="SSF53335">
    <property type="entry name" value="S-adenosyl-L-methionine-dependent methyltransferases"/>
    <property type="match status" value="1"/>
</dbReference>
<keyword evidence="5" id="KW-1185">Reference proteome</keyword>
<evidence type="ECO:0000313" key="2">
    <source>
        <dbReference type="EMBL" id="KFN03346.1"/>
    </source>
</evidence>
<evidence type="ECO:0000313" key="4">
    <source>
        <dbReference type="Proteomes" id="UP000029389"/>
    </source>
</evidence>